<keyword evidence="1" id="KW-0732">Signal</keyword>
<dbReference type="InterPro" id="IPR046551">
    <property type="entry name" value="DUF6705"/>
</dbReference>
<reference evidence="4" key="1">
    <citation type="submission" date="2017-04" db="EMBL/GenBank/DDBJ databases">
        <authorList>
            <person name="Varghese N."/>
            <person name="Submissions S."/>
        </authorList>
    </citation>
    <scope>NUCLEOTIDE SEQUENCE [LARGE SCALE GENOMIC DNA]</scope>
    <source>
        <strain evidence="4">CGMCC 1.12708</strain>
    </source>
</reference>
<protein>
    <recommendedName>
        <fullName evidence="2">DUF6705 domain-containing protein</fullName>
    </recommendedName>
</protein>
<feature type="chain" id="PRO_5012687054" description="DUF6705 domain-containing protein" evidence="1">
    <location>
        <begin position="20"/>
        <end position="194"/>
    </location>
</feature>
<sequence>MKNVFIILMISLSGMIANAQSPVLPLRSHGDYITNGCYLKDSQNELLPFTGTWVYQNGNTKVTLKFQRVKLHLDMSYPSYYKDILEAKYKVEVNNMVIFDNLNEAYNIVGTSMISGGIFQGDKYLVTFVDDLKCEIWGEAKIWIENGKLHWDMMPTLLSIDPEYDCPQSNDDHFYDNMTLPWNMVLTKQGFGGL</sequence>
<proteinExistence type="predicted"/>
<feature type="signal peptide" evidence="1">
    <location>
        <begin position="1"/>
        <end position="19"/>
    </location>
</feature>
<dbReference type="EMBL" id="FWXS01000008">
    <property type="protein sequence ID" value="SMC78849.1"/>
    <property type="molecule type" value="Genomic_DNA"/>
</dbReference>
<organism evidence="3 4">
    <name type="scientific">Moheibacter sediminis</name>
    <dbReference type="NCBI Taxonomy" id="1434700"/>
    <lineage>
        <taxon>Bacteria</taxon>
        <taxon>Pseudomonadati</taxon>
        <taxon>Bacteroidota</taxon>
        <taxon>Flavobacteriia</taxon>
        <taxon>Flavobacteriales</taxon>
        <taxon>Weeksellaceae</taxon>
        <taxon>Moheibacter</taxon>
    </lineage>
</organism>
<dbReference type="RefSeq" id="WP_084017930.1">
    <property type="nucleotide sequence ID" value="NZ_FWXS01000008.1"/>
</dbReference>
<accession>A0A1W2C0Y9</accession>
<dbReference type="AlphaFoldDB" id="A0A1W2C0Y9"/>
<gene>
    <name evidence="3" type="ORF">SAMN06296427_10848</name>
</gene>
<evidence type="ECO:0000313" key="3">
    <source>
        <dbReference type="EMBL" id="SMC78849.1"/>
    </source>
</evidence>
<evidence type="ECO:0000259" key="2">
    <source>
        <dbReference type="Pfam" id="PF20448"/>
    </source>
</evidence>
<dbReference type="Proteomes" id="UP000192393">
    <property type="component" value="Unassembled WGS sequence"/>
</dbReference>
<dbReference type="STRING" id="1434700.SAMN06296427_10848"/>
<name>A0A1W2C0Y9_9FLAO</name>
<feature type="domain" description="DUF6705" evidence="2">
    <location>
        <begin position="1"/>
        <end position="189"/>
    </location>
</feature>
<evidence type="ECO:0000256" key="1">
    <source>
        <dbReference type="SAM" id="SignalP"/>
    </source>
</evidence>
<dbReference type="OrthoDB" id="1273740at2"/>
<evidence type="ECO:0000313" key="4">
    <source>
        <dbReference type="Proteomes" id="UP000192393"/>
    </source>
</evidence>
<dbReference type="Pfam" id="PF20448">
    <property type="entry name" value="DUF6705"/>
    <property type="match status" value="1"/>
</dbReference>
<keyword evidence="4" id="KW-1185">Reference proteome</keyword>